<gene>
    <name evidence="1" type="ORF">PLOB_00049662</name>
</gene>
<keyword evidence="2" id="KW-1185">Reference proteome</keyword>
<dbReference type="EMBL" id="CALNXK010000096">
    <property type="protein sequence ID" value="CAH3153556.1"/>
    <property type="molecule type" value="Genomic_DNA"/>
</dbReference>
<comment type="caution">
    <text evidence="1">The sequence shown here is derived from an EMBL/GenBank/DDBJ whole genome shotgun (WGS) entry which is preliminary data.</text>
</comment>
<evidence type="ECO:0008006" key="3">
    <source>
        <dbReference type="Google" id="ProtNLM"/>
    </source>
</evidence>
<dbReference type="PANTHER" id="PTHR31751">
    <property type="entry name" value="SI:CH211-108C17.2-RELATED-RELATED"/>
    <property type="match status" value="1"/>
</dbReference>
<protein>
    <recommendedName>
        <fullName evidence="3">Transposase</fullName>
    </recommendedName>
</protein>
<evidence type="ECO:0000313" key="2">
    <source>
        <dbReference type="Proteomes" id="UP001159405"/>
    </source>
</evidence>
<evidence type="ECO:0000313" key="1">
    <source>
        <dbReference type="EMBL" id="CAH3153556.1"/>
    </source>
</evidence>
<dbReference type="PANTHER" id="PTHR31751:SF42">
    <property type="entry name" value="PROTEIN CBG10204"/>
    <property type="match status" value="1"/>
</dbReference>
<proteinExistence type="predicted"/>
<name>A0ABN8PYT8_9CNID</name>
<dbReference type="Proteomes" id="UP001159405">
    <property type="component" value="Unassembled WGS sequence"/>
</dbReference>
<organism evidence="1 2">
    <name type="scientific">Porites lobata</name>
    <dbReference type="NCBI Taxonomy" id="104759"/>
    <lineage>
        <taxon>Eukaryota</taxon>
        <taxon>Metazoa</taxon>
        <taxon>Cnidaria</taxon>
        <taxon>Anthozoa</taxon>
        <taxon>Hexacorallia</taxon>
        <taxon>Scleractinia</taxon>
        <taxon>Fungiina</taxon>
        <taxon>Poritidae</taxon>
        <taxon>Porites</taxon>
    </lineage>
</organism>
<accession>A0ABN8PYT8</accession>
<feature type="non-terminal residue" evidence="1">
    <location>
        <position position="257"/>
    </location>
</feature>
<sequence>MYLFPVINEAWQAEQNSVFSELEIEDLWLSGDGRCDSPGHSAKYGTYTMIDQFSDKIIDFQIVQVSEVTSSNAMERERFKRCMENIHDRGANIKVVATDRHVSIWSDMKKNFPHVQHYITNKLTEKAKRKECSELFPWIKSVSNHLWWCSDTSEGDKNLLPEKWISIVHHSANIHSWDSADLTKRWLHPGSPTHEALEEVLAALDHNANTGRQQATVSRGENEGELRYKVVFPKQTKEWVAKPIMEETTREHLKPML</sequence>
<reference evidence="1 2" key="1">
    <citation type="submission" date="2022-05" db="EMBL/GenBank/DDBJ databases">
        <authorList>
            <consortium name="Genoscope - CEA"/>
            <person name="William W."/>
        </authorList>
    </citation>
    <scope>NUCLEOTIDE SEQUENCE [LARGE SCALE GENOMIC DNA]</scope>
</reference>